<sequence length="444" mass="51307">MFGDIGHGFLLFLFGLYLVIFNDSILKDPKSSFRGALQIRYLVLLMGFFAFYCGLIYNDFLSLRLNLFNSCFRNSPNQWGEYEKINKDCTYIFGLDPIWGKAENDLTMANSFKMKLAVILGVSQMMLGITMKAFNSIYFKKWLDFFFEFLPQIGFMGIMFGYMDYLIFAKWNIDHSVVNSGKKIEDQRMPSIITTLIDMALSLGGVKEKNGAIFDKGQGKSAQETFQLIALGNKQTNILLFLLKYQKVVALLCVPLMLFPKPIILNIQNKRKQQQNVSNNNSFENSAQQPLIKDIELVKDLENTQKEKMDNKQHHNEEFSEIFVHQIIETIEFVLGSISNTASYLRLWALSLAHSQLANVFFQKSIQGFLESGNIYALVPAYFVFAIITLGVLMAMDVMECFLHALRLHWVEFQNKFYKADGYIFNPLSFEKQIQFYIENEENY</sequence>
<comment type="function">
    <text evidence="8">Essential component of the vacuolar proton pump (V-ATPase), a multimeric enzyme that catalyzes the translocation of protons across the membranes. Required for assembly and activity of the V-ATPase.</text>
</comment>
<dbReference type="RefSeq" id="XP_004030083.1">
    <property type="nucleotide sequence ID" value="XM_004030035.1"/>
</dbReference>
<dbReference type="EMBL" id="GL984207">
    <property type="protein sequence ID" value="EGR28847.1"/>
    <property type="molecule type" value="Genomic_DNA"/>
</dbReference>
<dbReference type="OMA" id="MSIMING"/>
<dbReference type="GO" id="GO:0051117">
    <property type="term" value="F:ATPase binding"/>
    <property type="evidence" value="ECO:0007669"/>
    <property type="project" value="TreeGrafter"/>
</dbReference>
<organism evidence="9 10">
    <name type="scientific">Ichthyophthirius multifiliis</name>
    <name type="common">White spot disease agent</name>
    <name type="synonym">Ich</name>
    <dbReference type="NCBI Taxonomy" id="5932"/>
    <lineage>
        <taxon>Eukaryota</taxon>
        <taxon>Sar</taxon>
        <taxon>Alveolata</taxon>
        <taxon>Ciliophora</taxon>
        <taxon>Intramacronucleata</taxon>
        <taxon>Oligohymenophorea</taxon>
        <taxon>Hymenostomatida</taxon>
        <taxon>Ophryoglenina</taxon>
        <taxon>Ichthyophthirius</taxon>
    </lineage>
</organism>
<dbReference type="PANTHER" id="PTHR11629:SF63">
    <property type="entry name" value="V-TYPE PROTON ATPASE SUBUNIT A"/>
    <property type="match status" value="1"/>
</dbReference>
<dbReference type="Proteomes" id="UP000008983">
    <property type="component" value="Unassembled WGS sequence"/>
</dbReference>
<feature type="transmembrane region" description="Helical" evidence="8">
    <location>
        <begin position="146"/>
        <end position="168"/>
    </location>
</feature>
<evidence type="ECO:0000256" key="8">
    <source>
        <dbReference type="RuleBase" id="RU361189"/>
    </source>
</evidence>
<evidence type="ECO:0000256" key="4">
    <source>
        <dbReference type="ARBA" id="ARBA00022692"/>
    </source>
</evidence>
<feature type="transmembrane region" description="Helical" evidence="8">
    <location>
        <begin position="116"/>
        <end position="134"/>
    </location>
</feature>
<evidence type="ECO:0000256" key="2">
    <source>
        <dbReference type="ARBA" id="ARBA00009904"/>
    </source>
</evidence>
<accession>G0R116</accession>
<dbReference type="InParanoid" id="G0R116"/>
<keyword evidence="6 8" id="KW-0406">Ion transport</keyword>
<dbReference type="GO" id="GO:0016471">
    <property type="term" value="C:vacuolar proton-transporting V-type ATPase complex"/>
    <property type="evidence" value="ECO:0007669"/>
    <property type="project" value="TreeGrafter"/>
</dbReference>
<dbReference type="AlphaFoldDB" id="G0R116"/>
<comment type="similarity">
    <text evidence="2 8">Belongs to the V-ATPase 116 kDa subunit family.</text>
</comment>
<evidence type="ECO:0000313" key="9">
    <source>
        <dbReference type="EMBL" id="EGR28847.1"/>
    </source>
</evidence>
<dbReference type="eggNOG" id="KOG2189">
    <property type="taxonomic scope" value="Eukaryota"/>
</dbReference>
<keyword evidence="4 8" id="KW-0812">Transmembrane</keyword>
<keyword evidence="5 8" id="KW-1133">Transmembrane helix</keyword>
<dbReference type="GO" id="GO:0033179">
    <property type="term" value="C:proton-transporting V-type ATPase, V0 domain"/>
    <property type="evidence" value="ECO:0007669"/>
    <property type="project" value="InterPro"/>
</dbReference>
<keyword evidence="7 8" id="KW-0472">Membrane</keyword>
<reference evidence="9 10" key="1">
    <citation type="submission" date="2011-07" db="EMBL/GenBank/DDBJ databases">
        <authorList>
            <person name="Coyne R."/>
            <person name="Brami D."/>
            <person name="Johnson J."/>
            <person name="Hostetler J."/>
            <person name="Hannick L."/>
            <person name="Clark T."/>
            <person name="Cassidy-Hanley D."/>
            <person name="Inman J."/>
        </authorList>
    </citation>
    <scope>NUCLEOTIDE SEQUENCE [LARGE SCALE GENOMIC DNA]</scope>
    <source>
        <strain evidence="9 10">G5</strain>
    </source>
</reference>
<dbReference type="GO" id="GO:0007035">
    <property type="term" value="P:vacuolar acidification"/>
    <property type="evidence" value="ECO:0007669"/>
    <property type="project" value="TreeGrafter"/>
</dbReference>
<evidence type="ECO:0000256" key="5">
    <source>
        <dbReference type="ARBA" id="ARBA00022989"/>
    </source>
</evidence>
<dbReference type="OrthoDB" id="10264220at2759"/>
<feature type="transmembrane region" description="Helical" evidence="8">
    <location>
        <begin position="375"/>
        <end position="396"/>
    </location>
</feature>
<dbReference type="PANTHER" id="PTHR11629">
    <property type="entry name" value="VACUOLAR PROTON ATPASES"/>
    <property type="match status" value="1"/>
</dbReference>
<keyword evidence="3 8" id="KW-0813">Transport</keyword>
<dbReference type="GeneID" id="14904930"/>
<gene>
    <name evidence="9" type="ORF">IMG5_168010</name>
</gene>
<comment type="subcellular location">
    <subcellularLocation>
        <location evidence="1">Membrane</location>
        <topology evidence="1">Multi-pass membrane protein</topology>
    </subcellularLocation>
</comment>
<dbReference type="Pfam" id="PF01496">
    <property type="entry name" value="V_ATPase_I"/>
    <property type="match status" value="1"/>
</dbReference>
<dbReference type="InterPro" id="IPR002490">
    <property type="entry name" value="V-ATPase_116kDa_su"/>
</dbReference>
<evidence type="ECO:0000256" key="3">
    <source>
        <dbReference type="ARBA" id="ARBA00022448"/>
    </source>
</evidence>
<dbReference type="GO" id="GO:0046961">
    <property type="term" value="F:proton-transporting ATPase activity, rotational mechanism"/>
    <property type="evidence" value="ECO:0007669"/>
    <property type="project" value="InterPro"/>
</dbReference>
<dbReference type="STRING" id="857967.G0R116"/>
<feature type="transmembrane region" description="Helical" evidence="8">
    <location>
        <begin position="248"/>
        <end position="267"/>
    </location>
</feature>
<name>G0R116_ICHMU</name>
<evidence type="ECO:0000313" key="10">
    <source>
        <dbReference type="Proteomes" id="UP000008983"/>
    </source>
</evidence>
<proteinExistence type="inferred from homology"/>
<feature type="transmembrane region" description="Helical" evidence="8">
    <location>
        <begin position="6"/>
        <end position="26"/>
    </location>
</feature>
<keyword evidence="8" id="KW-0375">Hydrogen ion transport</keyword>
<feature type="transmembrane region" description="Helical" evidence="8">
    <location>
        <begin position="38"/>
        <end position="57"/>
    </location>
</feature>
<keyword evidence="10" id="KW-1185">Reference proteome</keyword>
<evidence type="ECO:0000256" key="6">
    <source>
        <dbReference type="ARBA" id="ARBA00023065"/>
    </source>
</evidence>
<evidence type="ECO:0000256" key="7">
    <source>
        <dbReference type="ARBA" id="ARBA00023136"/>
    </source>
</evidence>
<protein>
    <recommendedName>
        <fullName evidence="8">V-type proton ATPase subunit a</fullName>
    </recommendedName>
</protein>
<evidence type="ECO:0000256" key="1">
    <source>
        <dbReference type="ARBA" id="ARBA00004141"/>
    </source>
</evidence>